<reference evidence="4" key="1">
    <citation type="submission" date="2017-02" db="UniProtKB">
        <authorList>
            <consortium name="WormBaseParasite"/>
        </authorList>
    </citation>
    <scope>IDENTIFICATION</scope>
</reference>
<dbReference type="OrthoDB" id="10589371at2759"/>
<keyword evidence="3" id="KW-1185">Reference proteome</keyword>
<name>A0A0N4UG77_DRAME</name>
<evidence type="ECO:0000313" key="4">
    <source>
        <dbReference type="WBParaSite" id="DME_0000648001-mRNA-1"/>
    </source>
</evidence>
<dbReference type="AlphaFoldDB" id="A0A0N4UG77"/>
<gene>
    <name evidence="1" type="ORF">DME_LOCUS9591</name>
</gene>
<sequence>MNVLLFEEREVCTRCGGDERNCSSLRNLPAAQLQLPPFVYSSHSSSVSPQRTSPSPYTYDYSQVAEERRRICLNNDGRSNSFTSASRIVDNQVSTFTEEAIG</sequence>
<evidence type="ECO:0000313" key="3">
    <source>
        <dbReference type="Proteomes" id="UP000274756"/>
    </source>
</evidence>
<reference evidence="1 3" key="2">
    <citation type="submission" date="2018-11" db="EMBL/GenBank/DDBJ databases">
        <authorList>
            <consortium name="Pathogen Informatics"/>
        </authorList>
    </citation>
    <scope>NUCLEOTIDE SEQUENCE [LARGE SCALE GENOMIC DNA]</scope>
</reference>
<dbReference type="Proteomes" id="UP000038040">
    <property type="component" value="Unplaced"/>
</dbReference>
<organism evidence="2 4">
    <name type="scientific">Dracunculus medinensis</name>
    <name type="common">Guinea worm</name>
    <dbReference type="NCBI Taxonomy" id="318479"/>
    <lineage>
        <taxon>Eukaryota</taxon>
        <taxon>Metazoa</taxon>
        <taxon>Ecdysozoa</taxon>
        <taxon>Nematoda</taxon>
        <taxon>Chromadorea</taxon>
        <taxon>Rhabditida</taxon>
        <taxon>Spirurina</taxon>
        <taxon>Dracunculoidea</taxon>
        <taxon>Dracunculidae</taxon>
        <taxon>Dracunculus</taxon>
    </lineage>
</organism>
<dbReference type="Proteomes" id="UP000274756">
    <property type="component" value="Unassembled WGS sequence"/>
</dbReference>
<protein>
    <submittedName>
        <fullName evidence="1 4">Uncharacterized protein</fullName>
    </submittedName>
</protein>
<evidence type="ECO:0000313" key="1">
    <source>
        <dbReference type="EMBL" id="VDN59618.1"/>
    </source>
</evidence>
<evidence type="ECO:0000313" key="2">
    <source>
        <dbReference type="Proteomes" id="UP000038040"/>
    </source>
</evidence>
<dbReference type="WBParaSite" id="DME_0000648001-mRNA-1">
    <property type="protein sequence ID" value="DME_0000648001-mRNA-1"/>
    <property type="gene ID" value="DME_0000648001"/>
</dbReference>
<proteinExistence type="predicted"/>
<dbReference type="STRING" id="318479.A0A0N4UG77"/>
<accession>A0A0N4UG77</accession>
<dbReference type="EMBL" id="UYYG01001186">
    <property type="protein sequence ID" value="VDN59618.1"/>
    <property type="molecule type" value="Genomic_DNA"/>
</dbReference>